<reference evidence="2" key="1">
    <citation type="submission" date="2014-02" db="EMBL/GenBank/DDBJ databases">
        <authorList>
            <person name="Genoscope - CEA"/>
        </authorList>
    </citation>
    <scope>NUCLEOTIDE SEQUENCE</scope>
    <source>
        <strain evidence="2">LS3</strain>
    </source>
</reference>
<feature type="compositionally biased region" description="Basic and acidic residues" evidence="1">
    <location>
        <begin position="86"/>
        <end position="112"/>
    </location>
</feature>
<feature type="compositionally biased region" description="Basic and acidic residues" evidence="1">
    <location>
        <begin position="131"/>
        <end position="152"/>
    </location>
</feature>
<feature type="region of interest" description="Disordered" evidence="1">
    <location>
        <begin position="76"/>
        <end position="152"/>
    </location>
</feature>
<evidence type="ECO:0000256" key="1">
    <source>
        <dbReference type="SAM" id="MobiDB-lite"/>
    </source>
</evidence>
<name>A0A060T768_BLAAD</name>
<feature type="compositionally biased region" description="Low complexity" evidence="1">
    <location>
        <begin position="113"/>
        <end position="130"/>
    </location>
</feature>
<dbReference type="EMBL" id="HG937693">
    <property type="protein sequence ID" value="CDP34707.1"/>
    <property type="molecule type" value="Genomic_DNA"/>
</dbReference>
<reference evidence="2" key="2">
    <citation type="submission" date="2014-06" db="EMBL/GenBank/DDBJ databases">
        <title>The complete genome of Blastobotrys (Arxula) adeninivorans LS3 - a yeast of biotechnological interest.</title>
        <authorList>
            <person name="Kunze G."/>
            <person name="Gaillardin C."/>
            <person name="Czernicka M."/>
            <person name="Durrens P."/>
            <person name="Martin T."/>
            <person name="Boer E."/>
            <person name="Gabaldon T."/>
            <person name="Cruz J."/>
            <person name="Talla E."/>
            <person name="Marck C."/>
            <person name="Goffeau A."/>
            <person name="Barbe V."/>
            <person name="Baret P."/>
            <person name="Baronian K."/>
            <person name="Beier S."/>
            <person name="Bleykasten C."/>
            <person name="Bode R."/>
            <person name="Casaregola S."/>
            <person name="Despons L."/>
            <person name="Fairhead C."/>
            <person name="Giersberg M."/>
            <person name="Gierski P."/>
            <person name="Hahnel U."/>
            <person name="Hartmann A."/>
            <person name="Jankowska D."/>
            <person name="Jubin C."/>
            <person name="Jung P."/>
            <person name="Lafontaine I."/>
            <person name="Leh-Louis V."/>
            <person name="Lemaire M."/>
            <person name="Marcet-Houben M."/>
            <person name="Mascher M."/>
            <person name="Morel G."/>
            <person name="Richard G.-F."/>
            <person name="Riechen J."/>
            <person name="Sacerdot C."/>
            <person name="Sarkar A."/>
            <person name="Savel G."/>
            <person name="Schacherer J."/>
            <person name="Sherman D."/>
            <person name="Straub M.-L."/>
            <person name="Stein N."/>
            <person name="Thierry A."/>
            <person name="Trautwein-Schult A."/>
            <person name="Westhof E."/>
            <person name="Worch S."/>
            <person name="Dujon B."/>
            <person name="Souciet J.-L."/>
            <person name="Wincker P."/>
            <person name="Scholz U."/>
            <person name="Neuveglise N."/>
        </authorList>
    </citation>
    <scope>NUCLEOTIDE SEQUENCE</scope>
    <source>
        <strain evidence="2">LS3</strain>
    </source>
</reference>
<evidence type="ECO:0000313" key="2">
    <source>
        <dbReference type="EMBL" id="CDP34707.1"/>
    </source>
</evidence>
<sequence length="259" mass="29100">MTSRSKGVDSIVDRLERLEYLASGADDRDDLMAQVDELDALVQKLFSHEESLKRATSTISHMGLWTDVEDSIKKQSAEELSGIDGTENKEGSLEKSSRSNKDLKERTEEPSKSSEQGSEQQDQDSQSSQGQDKDKDEQNKQNEYEWKKNAVVSKHDKLGELASSLQALQDAEVPPAKNFGQLADLKDTQVPAAQQKVDHAHEQGAELSIRSAQASKVFLEQAVVEQNRVWTDFEQRMEQCESALRRIEAARKREKYASS</sequence>
<organism evidence="2">
    <name type="scientific">Blastobotrys adeninivorans</name>
    <name type="common">Yeast</name>
    <name type="synonym">Arxula adeninivorans</name>
    <dbReference type="NCBI Taxonomy" id="409370"/>
    <lineage>
        <taxon>Eukaryota</taxon>
        <taxon>Fungi</taxon>
        <taxon>Dikarya</taxon>
        <taxon>Ascomycota</taxon>
        <taxon>Saccharomycotina</taxon>
        <taxon>Dipodascomycetes</taxon>
        <taxon>Dipodascales</taxon>
        <taxon>Trichomonascaceae</taxon>
        <taxon>Blastobotrys</taxon>
    </lineage>
</organism>
<gene>
    <name evidence="2" type="ORF">GNLVRS02_ARAD1C18678g</name>
</gene>
<accession>A0A060T768</accession>
<proteinExistence type="predicted"/>
<protein>
    <submittedName>
        <fullName evidence="2">ARAD1C18678p</fullName>
    </submittedName>
</protein>
<dbReference type="AlphaFoldDB" id="A0A060T768"/>